<dbReference type="Ensembl" id="ENSACAT00000043876.1">
    <property type="protein sequence ID" value="ENSACAP00000033359.1"/>
    <property type="gene ID" value="ENSACAG00000035612.1"/>
</dbReference>
<reference evidence="1" key="2">
    <citation type="submission" date="2025-08" db="UniProtKB">
        <authorList>
            <consortium name="Ensembl"/>
        </authorList>
    </citation>
    <scope>IDENTIFICATION</scope>
</reference>
<dbReference type="GeneTree" id="ENSGT01040000244210"/>
<dbReference type="AlphaFoldDB" id="A0A803TDR9"/>
<reference evidence="1" key="1">
    <citation type="submission" date="2009-12" db="EMBL/GenBank/DDBJ databases">
        <title>The Genome Sequence of Anolis carolinensis (Green Anole Lizard).</title>
        <authorList>
            <consortium name="The Genome Sequencing Platform"/>
            <person name="Di Palma F."/>
            <person name="Alfoldi J."/>
            <person name="Heiman D."/>
            <person name="Young S."/>
            <person name="Grabherr M."/>
            <person name="Johnson J."/>
            <person name="Lander E.S."/>
            <person name="Lindblad-Toh K."/>
        </authorList>
    </citation>
    <scope>NUCLEOTIDE SEQUENCE [LARGE SCALE GENOMIC DNA]</scope>
    <source>
        <strain evidence="1">JBL SC #1</strain>
    </source>
</reference>
<name>A0A803TDR9_ANOCA</name>
<dbReference type="InParanoid" id="A0A803TDR9"/>
<organism evidence="1 2">
    <name type="scientific">Anolis carolinensis</name>
    <name type="common">Green anole</name>
    <name type="synonym">American chameleon</name>
    <dbReference type="NCBI Taxonomy" id="28377"/>
    <lineage>
        <taxon>Eukaryota</taxon>
        <taxon>Metazoa</taxon>
        <taxon>Chordata</taxon>
        <taxon>Craniata</taxon>
        <taxon>Vertebrata</taxon>
        <taxon>Euteleostomi</taxon>
        <taxon>Lepidosauria</taxon>
        <taxon>Squamata</taxon>
        <taxon>Bifurcata</taxon>
        <taxon>Unidentata</taxon>
        <taxon>Episquamata</taxon>
        <taxon>Toxicofera</taxon>
        <taxon>Iguania</taxon>
        <taxon>Dactyloidae</taxon>
        <taxon>Anolis</taxon>
    </lineage>
</organism>
<sequence>MDAQAQPSPFSCLRERNQILLRRPSVQTTCSGQCCCTVVCTLVRLGKETQRDELLKMSERRLACVLDCLSPFACDVVWHFIHNQISVDIGRSLQPPFPICSFGLFKFGEQIIGFNLIYLVYSIEELAKSENI</sequence>
<evidence type="ECO:0000313" key="2">
    <source>
        <dbReference type="Proteomes" id="UP000001646"/>
    </source>
</evidence>
<proteinExistence type="predicted"/>
<dbReference type="Proteomes" id="UP000001646">
    <property type="component" value="Unplaced"/>
</dbReference>
<accession>A0A803TDR9</accession>
<reference evidence="1" key="3">
    <citation type="submission" date="2025-09" db="UniProtKB">
        <authorList>
            <consortium name="Ensembl"/>
        </authorList>
    </citation>
    <scope>IDENTIFICATION</scope>
</reference>
<protein>
    <submittedName>
        <fullName evidence="1">Uncharacterized protein</fullName>
    </submittedName>
</protein>
<evidence type="ECO:0000313" key="1">
    <source>
        <dbReference type="Ensembl" id="ENSACAP00000033359.1"/>
    </source>
</evidence>
<keyword evidence="2" id="KW-1185">Reference proteome</keyword>